<name>A0A8S5R2G1_9CAUD</name>
<reference evidence="2" key="1">
    <citation type="journal article" date="2021" name="Proc. Natl. Acad. Sci. U.S.A.">
        <title>A Catalog of Tens of Thousands of Viruses from Human Metagenomes Reveals Hidden Associations with Chronic Diseases.</title>
        <authorList>
            <person name="Tisza M.J."/>
            <person name="Buck C.B."/>
        </authorList>
    </citation>
    <scope>NUCLEOTIDE SEQUENCE</scope>
    <source>
        <strain evidence="2">Ct6d71</strain>
    </source>
</reference>
<evidence type="ECO:0000256" key="1">
    <source>
        <dbReference type="SAM" id="Coils"/>
    </source>
</evidence>
<feature type="coiled-coil region" evidence="1">
    <location>
        <begin position="79"/>
        <end position="106"/>
    </location>
</feature>
<organism evidence="2">
    <name type="scientific">Siphoviridae sp. ct6d71</name>
    <dbReference type="NCBI Taxonomy" id="2826298"/>
    <lineage>
        <taxon>Viruses</taxon>
        <taxon>Duplodnaviria</taxon>
        <taxon>Heunggongvirae</taxon>
        <taxon>Uroviricota</taxon>
        <taxon>Caudoviricetes</taxon>
    </lineage>
</organism>
<accession>A0A8S5R2G1</accession>
<dbReference type="SUPFAM" id="SSF56300">
    <property type="entry name" value="Metallo-dependent phosphatases"/>
    <property type="match status" value="1"/>
</dbReference>
<sequence length="410" mass="47254">MIQDKQKDESYVTFAKRVTDAYENRLIDIDEWGKMILGENIYSSETTRRCNMFMRRFLELCEVDEALRKQDKTPEELDLMTLKENIQEERLKLQTVNLEYNQIQRAKARDKLFTEQIVDAIKRLPALEPIKNGELKNTKSNNIGVLCIADAHYGVDINMKDVFGHTINLYNPSVFRQRMENLLSELTSDAEEFCQYDALQVFDLGDALQGALRMTDLVRLKMGVVDAALEYANYISIWLTELQKRIKVPIKYHCLGGNHCEIRLLNAKAGDFADENFGKIIREFISLRLKDNPNIIVEAYGEFAYENIKGTKILAYHGDRSKKDVLEINYWQTYHNVDIDILIAGHLHHGEQNSIGYGGKSGEQQVIHVPSIVGIDDFSKKQRKIAKAGALFFLIENDGKKTWQKTYILN</sequence>
<keyword evidence="1" id="KW-0175">Coiled coil</keyword>
<dbReference type="InterPro" id="IPR029052">
    <property type="entry name" value="Metallo-depent_PP-like"/>
</dbReference>
<evidence type="ECO:0000313" key="2">
    <source>
        <dbReference type="EMBL" id="DAE25338.1"/>
    </source>
</evidence>
<dbReference type="EMBL" id="BK015797">
    <property type="protein sequence ID" value="DAE25338.1"/>
    <property type="molecule type" value="Genomic_DNA"/>
</dbReference>
<protein>
    <submittedName>
        <fullName evidence="2">DNA polymerase II small subunit</fullName>
    </submittedName>
</protein>
<proteinExistence type="predicted"/>